<evidence type="ECO:0000313" key="4">
    <source>
        <dbReference type="Proteomes" id="UP000585836"/>
    </source>
</evidence>
<keyword evidence="4" id="KW-1185">Reference proteome</keyword>
<comment type="caution">
    <text evidence="3">The sequence shown here is derived from an EMBL/GenBank/DDBJ whole genome shotgun (WGS) entry which is preliminary data.</text>
</comment>
<dbReference type="AlphaFoldDB" id="A0A7W9UV94"/>
<feature type="region of interest" description="Disordered" evidence="1">
    <location>
        <begin position="56"/>
        <end position="75"/>
    </location>
</feature>
<dbReference type="InterPro" id="IPR016181">
    <property type="entry name" value="Acyl_CoA_acyltransferase"/>
</dbReference>
<sequence>MPEAWGTGTGRQLMPATTASVEQAGCTHAPLWVLRDNQRARRFCEAAGRCADGTVVQDTTGGGSLGKLRGRRALS</sequence>
<organism evidence="3 4">
    <name type="scientific">Streptomyces echinatus</name>
    <dbReference type="NCBI Taxonomy" id="67293"/>
    <lineage>
        <taxon>Bacteria</taxon>
        <taxon>Bacillati</taxon>
        <taxon>Actinomycetota</taxon>
        <taxon>Actinomycetes</taxon>
        <taxon>Kitasatosporales</taxon>
        <taxon>Streptomycetaceae</taxon>
        <taxon>Streptomyces</taxon>
    </lineage>
</organism>
<dbReference type="GO" id="GO:0016747">
    <property type="term" value="F:acyltransferase activity, transferring groups other than amino-acyl groups"/>
    <property type="evidence" value="ECO:0007669"/>
    <property type="project" value="InterPro"/>
</dbReference>
<gene>
    <name evidence="3" type="ORF">FHS34_008060</name>
</gene>
<evidence type="ECO:0000313" key="3">
    <source>
        <dbReference type="EMBL" id="MBB5932550.1"/>
    </source>
</evidence>
<accession>A0A7W9UV94</accession>
<protein>
    <recommendedName>
        <fullName evidence="2">N-acetyltransferase domain-containing protein</fullName>
    </recommendedName>
</protein>
<dbReference type="SUPFAM" id="SSF55729">
    <property type="entry name" value="Acyl-CoA N-acyltransferases (Nat)"/>
    <property type="match status" value="1"/>
</dbReference>
<reference evidence="3 4" key="1">
    <citation type="submission" date="2020-08" db="EMBL/GenBank/DDBJ databases">
        <title>Genomic Encyclopedia of Type Strains, Phase III (KMG-III): the genomes of soil and plant-associated and newly described type strains.</title>
        <authorList>
            <person name="Whitman W."/>
        </authorList>
    </citation>
    <scope>NUCLEOTIDE SEQUENCE [LARGE SCALE GENOMIC DNA]</scope>
    <source>
        <strain evidence="3 4">CECT 3313</strain>
    </source>
</reference>
<proteinExistence type="predicted"/>
<evidence type="ECO:0000256" key="1">
    <source>
        <dbReference type="SAM" id="MobiDB-lite"/>
    </source>
</evidence>
<evidence type="ECO:0000259" key="2">
    <source>
        <dbReference type="Pfam" id="PF00583"/>
    </source>
</evidence>
<feature type="domain" description="N-acetyltransferase" evidence="2">
    <location>
        <begin position="2"/>
        <end position="48"/>
    </location>
</feature>
<name>A0A7W9UV94_9ACTN</name>
<dbReference type="Proteomes" id="UP000585836">
    <property type="component" value="Unassembled WGS sequence"/>
</dbReference>
<dbReference type="Pfam" id="PF00583">
    <property type="entry name" value="Acetyltransf_1"/>
    <property type="match status" value="1"/>
</dbReference>
<dbReference type="Gene3D" id="3.40.630.30">
    <property type="match status" value="1"/>
</dbReference>
<dbReference type="InterPro" id="IPR000182">
    <property type="entry name" value="GNAT_dom"/>
</dbReference>
<dbReference type="EMBL" id="JACHJK010000027">
    <property type="protein sequence ID" value="MBB5932550.1"/>
    <property type="molecule type" value="Genomic_DNA"/>
</dbReference>